<accession>A0A8H4KTM9</accession>
<organism evidence="1 2">
    <name type="scientific">Fusarium austroafricanum</name>
    <dbReference type="NCBI Taxonomy" id="2364996"/>
    <lineage>
        <taxon>Eukaryota</taxon>
        <taxon>Fungi</taxon>
        <taxon>Dikarya</taxon>
        <taxon>Ascomycota</taxon>
        <taxon>Pezizomycotina</taxon>
        <taxon>Sordariomycetes</taxon>
        <taxon>Hypocreomycetidae</taxon>
        <taxon>Hypocreales</taxon>
        <taxon>Nectriaceae</taxon>
        <taxon>Fusarium</taxon>
        <taxon>Fusarium concolor species complex</taxon>
    </lineage>
</organism>
<evidence type="ECO:0000313" key="1">
    <source>
        <dbReference type="EMBL" id="KAF4456027.1"/>
    </source>
</evidence>
<name>A0A8H4KTM9_9HYPO</name>
<comment type="caution">
    <text evidence="1">The sequence shown here is derived from an EMBL/GenBank/DDBJ whole genome shotgun (WGS) entry which is preliminary data.</text>
</comment>
<gene>
    <name evidence="1" type="ORF">F53441_1748</name>
</gene>
<reference evidence="1" key="1">
    <citation type="submission" date="2020-01" db="EMBL/GenBank/DDBJ databases">
        <title>Identification and distribution of gene clusters putatively required for synthesis of sphingolipid metabolism inhibitors in phylogenetically diverse species of the filamentous fungus Fusarium.</title>
        <authorList>
            <person name="Kim H.-S."/>
            <person name="Busman M."/>
            <person name="Brown D.W."/>
            <person name="Divon H."/>
            <person name="Uhlig S."/>
            <person name="Proctor R.H."/>
        </authorList>
    </citation>
    <scope>NUCLEOTIDE SEQUENCE</scope>
    <source>
        <strain evidence="1">NRRL 53441</strain>
    </source>
</reference>
<dbReference type="EMBL" id="JAADJG010000070">
    <property type="protein sequence ID" value="KAF4456027.1"/>
    <property type="molecule type" value="Genomic_DNA"/>
</dbReference>
<evidence type="ECO:0000313" key="2">
    <source>
        <dbReference type="Proteomes" id="UP000605986"/>
    </source>
</evidence>
<protein>
    <recommendedName>
        <fullName evidence="3">F-box domain-containing protein</fullName>
    </recommendedName>
</protein>
<proteinExistence type="predicted"/>
<sequence>MVALPDEIWYHIFAEFEDYMPLKNWRMYGAQAELNHQGPVVLRDLCLVCRQFQRIAQPLLYRTLLIEGRDGERDIQSMMMRTLIANPKIGEQVRAVSIDDRTLWWSIQKLSTPAFSPDDMTKLFLPALRYLDLPPPLTGRLRHALDRSGFAALGVAYMPHVQFVDSTIHDDYSPLPWMLSGILGVQEEFPFPSYQPSSTRASEGFCNDEGYTEDQEPQNSRIVYPKAFANYGFPNLTEVRIRTGSSDDGCTPAWVIEPLLLHPTLKILRTLGINWYGEELRKLKWPTHVNNNLECLDLTEAIIDAEGLKTVLIRCQGLRGLSIELPGSRRESWAGDFEDWEIDYDKFRNILLQHGQKLDEFDLHTAEHDADHSAGDGSLGSLRELTFLRHLKVQKETLLGPPWGDGPPALSFSEALPSSIETLHLYWRESCWISSWADSGRHEYNEEIQEFLIEDKMPNLRKISMERVHTEEKEYEWSDDLKVEGWDVKIVQERLGERCDSIGYMRNIVILTKNI</sequence>
<dbReference type="OrthoDB" id="2520703at2759"/>
<keyword evidence="2" id="KW-1185">Reference proteome</keyword>
<dbReference type="AlphaFoldDB" id="A0A8H4KTM9"/>
<dbReference type="Proteomes" id="UP000605986">
    <property type="component" value="Unassembled WGS sequence"/>
</dbReference>
<evidence type="ECO:0008006" key="3">
    <source>
        <dbReference type="Google" id="ProtNLM"/>
    </source>
</evidence>